<dbReference type="EMBL" id="SHKN01000001">
    <property type="protein sequence ID" value="RZT96592.1"/>
    <property type="molecule type" value="Genomic_DNA"/>
</dbReference>
<dbReference type="OrthoDB" id="9849425at2"/>
<reference evidence="1 2" key="1">
    <citation type="submission" date="2019-02" db="EMBL/GenBank/DDBJ databases">
        <title>Genomic Encyclopedia of Type Strains, Phase IV (KMG-IV): sequencing the most valuable type-strain genomes for metagenomic binning, comparative biology and taxonomic classification.</title>
        <authorList>
            <person name="Goeker M."/>
        </authorList>
    </citation>
    <scope>NUCLEOTIDE SEQUENCE [LARGE SCALE GENOMIC DNA]</scope>
    <source>
        <strain evidence="1 2">DSM 28825</strain>
    </source>
</reference>
<accession>A0A4Q7VK76</accession>
<sequence>MGTSIIFKKHQGKCILIDNEFYSYSFERNVFKRVSFSKHTSDYSDIIQSLKSKGFCFLDSRKEKKLVELNCTNIINNFYDKHRDFFVAIKPINTDDVSEFFDFELDIQIEGERIRSFYTMVEDDKETFNNDYITFEAKIVDGSFPADFVKHIKSLDAKFGPRYQTNNWHQSDQWRMMDEYRIHISRIEKIFLTKFFINPAHIGTDKHHEYNGKKEILELDLRNPDIDIYNKINAIENCVEIEWL</sequence>
<dbReference type="AlphaFoldDB" id="A0A4Q7VK76"/>
<dbReference type="Proteomes" id="UP000293562">
    <property type="component" value="Unassembled WGS sequence"/>
</dbReference>
<evidence type="ECO:0000313" key="1">
    <source>
        <dbReference type="EMBL" id="RZT96592.1"/>
    </source>
</evidence>
<gene>
    <name evidence="1" type="ORF">EV201_1232</name>
</gene>
<evidence type="ECO:0000313" key="2">
    <source>
        <dbReference type="Proteomes" id="UP000293562"/>
    </source>
</evidence>
<keyword evidence="2" id="KW-1185">Reference proteome</keyword>
<name>A0A4Q7VK76_9BACT</name>
<organism evidence="1 2">
    <name type="scientific">Ancylomarina subtilis</name>
    <dbReference type="NCBI Taxonomy" id="1639035"/>
    <lineage>
        <taxon>Bacteria</taxon>
        <taxon>Pseudomonadati</taxon>
        <taxon>Bacteroidota</taxon>
        <taxon>Bacteroidia</taxon>
        <taxon>Marinilabiliales</taxon>
        <taxon>Marinifilaceae</taxon>
        <taxon>Ancylomarina</taxon>
    </lineage>
</organism>
<dbReference type="RefSeq" id="WP_130306545.1">
    <property type="nucleotide sequence ID" value="NZ_SHKN01000001.1"/>
</dbReference>
<proteinExistence type="predicted"/>
<protein>
    <submittedName>
        <fullName evidence="1">Uncharacterized protein</fullName>
    </submittedName>
</protein>
<comment type="caution">
    <text evidence="1">The sequence shown here is derived from an EMBL/GenBank/DDBJ whole genome shotgun (WGS) entry which is preliminary data.</text>
</comment>